<reference evidence="2" key="1">
    <citation type="submission" date="2022-07" db="EMBL/GenBank/DDBJ databases">
        <title>Genome analysis of Parmales, a sister group of diatoms, reveals the evolutionary specialization of diatoms from phago-mixotrophs to photoautotrophs.</title>
        <authorList>
            <person name="Ban H."/>
            <person name="Sato S."/>
            <person name="Yoshikawa S."/>
            <person name="Kazumasa Y."/>
            <person name="Nakamura Y."/>
            <person name="Ichinomiya M."/>
            <person name="Saitoh K."/>
            <person name="Sato N."/>
            <person name="Blanc-Mathieu R."/>
            <person name="Endo H."/>
            <person name="Kuwata A."/>
            <person name="Ogata H."/>
        </authorList>
    </citation>
    <scope>NUCLEOTIDE SEQUENCE</scope>
</reference>
<organism evidence="2 3">
    <name type="scientific">Triparma retinervis</name>
    <dbReference type="NCBI Taxonomy" id="2557542"/>
    <lineage>
        <taxon>Eukaryota</taxon>
        <taxon>Sar</taxon>
        <taxon>Stramenopiles</taxon>
        <taxon>Ochrophyta</taxon>
        <taxon>Bolidophyceae</taxon>
        <taxon>Parmales</taxon>
        <taxon>Triparmaceae</taxon>
        <taxon>Triparma</taxon>
    </lineage>
</organism>
<feature type="compositionally biased region" description="Basic and acidic residues" evidence="1">
    <location>
        <begin position="337"/>
        <end position="358"/>
    </location>
</feature>
<proteinExistence type="predicted"/>
<evidence type="ECO:0000313" key="2">
    <source>
        <dbReference type="EMBL" id="GMH59172.1"/>
    </source>
</evidence>
<name>A0A9W6ZRJ1_9STRA</name>
<dbReference type="SMART" id="SM00726">
    <property type="entry name" value="UIM"/>
    <property type="match status" value="3"/>
</dbReference>
<feature type="region of interest" description="Disordered" evidence="1">
    <location>
        <begin position="97"/>
        <end position="117"/>
    </location>
</feature>
<sequence length="461" mass="48646">MKKEKRRITQGQLKHQFTKITAFERTNNDKEAEVHHCPNCGDEFGRMRDRTRLGRKFCYHLMEKANCRNSQAVMGGESWLRDFRGKVIDFIDKGGEEQQRNKGLMKKKESLEEKEKRAGQRGICPIPGCDLGLAWRKSLNYGQGGWTNTCNSERCAKSTSTSTKEQKTACGGKRPRSGSPGSAAAASSASVPSQAGSAAAASSVSVRASRPGSAYGGGGTSRGYGGGAPGGYGSNQQRDGGSAYGGGGGSGGYGNSGFQRDFSTSTNSGNNAHPSSLSHSSYSDRGGGGSFGRGDHQSTPASQGGYGNSSQRDSRQYGDSPYGNIRGRSDTASQSRGGDRNRERSTSFERFNRGRDNTDAQEDEALQAALRASMEDDTNNGGAKPTVNQGSVRSADAQEDEALQAALRASMEDDTNNGGAKPTVNQGSVSLGELQEEVALQAALRASMEDRTNNGGGSGSN</sequence>
<dbReference type="InterPro" id="IPR003903">
    <property type="entry name" value="UIM_dom"/>
</dbReference>
<feature type="compositionally biased region" description="Gly residues" evidence="1">
    <location>
        <begin position="242"/>
        <end position="255"/>
    </location>
</feature>
<feature type="compositionally biased region" description="Low complexity" evidence="1">
    <location>
        <begin position="177"/>
        <end position="213"/>
    </location>
</feature>
<feature type="compositionally biased region" description="Polar residues" evidence="1">
    <location>
        <begin position="261"/>
        <end position="274"/>
    </location>
</feature>
<feature type="region of interest" description="Disordered" evidence="1">
    <location>
        <begin position="152"/>
        <end position="432"/>
    </location>
</feature>
<evidence type="ECO:0000256" key="1">
    <source>
        <dbReference type="SAM" id="MobiDB-lite"/>
    </source>
</evidence>
<protein>
    <submittedName>
        <fullName evidence="2">Uncharacterized protein</fullName>
    </submittedName>
</protein>
<dbReference type="EMBL" id="BRXZ01000983">
    <property type="protein sequence ID" value="GMH59172.1"/>
    <property type="molecule type" value="Genomic_DNA"/>
</dbReference>
<feature type="compositionally biased region" description="Low complexity" evidence="1">
    <location>
        <begin position="275"/>
        <end position="284"/>
    </location>
</feature>
<dbReference type="Proteomes" id="UP001165082">
    <property type="component" value="Unassembled WGS sequence"/>
</dbReference>
<feature type="compositionally biased region" description="Gly residues" evidence="1">
    <location>
        <begin position="214"/>
        <end position="233"/>
    </location>
</feature>
<dbReference type="AlphaFoldDB" id="A0A9W6ZRJ1"/>
<dbReference type="Pfam" id="PF02809">
    <property type="entry name" value="UIM"/>
    <property type="match status" value="3"/>
</dbReference>
<comment type="caution">
    <text evidence="2">The sequence shown here is derived from an EMBL/GenBank/DDBJ whole genome shotgun (WGS) entry which is preliminary data.</text>
</comment>
<accession>A0A9W6ZRJ1</accession>
<gene>
    <name evidence="2" type="ORF">TrRE_jg7180</name>
</gene>
<keyword evidence="3" id="KW-1185">Reference proteome</keyword>
<evidence type="ECO:0000313" key="3">
    <source>
        <dbReference type="Proteomes" id="UP001165082"/>
    </source>
</evidence>